<proteinExistence type="predicted"/>
<dbReference type="AlphaFoldDB" id="X1A185"/>
<comment type="caution">
    <text evidence="2">The sequence shown here is derived from an EMBL/GenBank/DDBJ whole genome shotgun (WGS) entry which is preliminary data.</text>
</comment>
<sequence>MNLKDVAIVAGIIGAGVLVATKWTEIKSIFEGIGTTITNPLEAIFGETVVPVIQDPDDFSINIPEVYKIPSFADLISGGTIPPGPIAPIPVPGPEDEPPGIFDLLNPFKGIEPYPEPTPTPPVSYPKYTPTVPPVFQPGPSVPSDPGHPATDPFLGGR</sequence>
<evidence type="ECO:0000313" key="2">
    <source>
        <dbReference type="EMBL" id="GAG63927.1"/>
    </source>
</evidence>
<dbReference type="EMBL" id="BART01006457">
    <property type="protein sequence ID" value="GAG63927.1"/>
    <property type="molecule type" value="Genomic_DNA"/>
</dbReference>
<name>X1A185_9ZZZZ</name>
<feature type="compositionally biased region" description="Pro residues" evidence="1">
    <location>
        <begin position="114"/>
        <end position="124"/>
    </location>
</feature>
<accession>X1A185</accession>
<evidence type="ECO:0000256" key="1">
    <source>
        <dbReference type="SAM" id="MobiDB-lite"/>
    </source>
</evidence>
<organism evidence="2">
    <name type="scientific">marine sediment metagenome</name>
    <dbReference type="NCBI Taxonomy" id="412755"/>
    <lineage>
        <taxon>unclassified sequences</taxon>
        <taxon>metagenomes</taxon>
        <taxon>ecological metagenomes</taxon>
    </lineage>
</organism>
<protein>
    <submittedName>
        <fullName evidence="2">Uncharacterized protein</fullName>
    </submittedName>
</protein>
<reference evidence="2" key="1">
    <citation type="journal article" date="2014" name="Front. Microbiol.">
        <title>High frequency of phylogenetically diverse reductive dehalogenase-homologous genes in deep subseafloor sedimentary metagenomes.</title>
        <authorList>
            <person name="Kawai M."/>
            <person name="Futagami T."/>
            <person name="Toyoda A."/>
            <person name="Takaki Y."/>
            <person name="Nishi S."/>
            <person name="Hori S."/>
            <person name="Arai W."/>
            <person name="Tsubouchi T."/>
            <person name="Morono Y."/>
            <person name="Uchiyama I."/>
            <person name="Ito T."/>
            <person name="Fujiyama A."/>
            <person name="Inagaki F."/>
            <person name="Takami H."/>
        </authorList>
    </citation>
    <scope>NUCLEOTIDE SEQUENCE</scope>
    <source>
        <strain evidence="2">Expedition CK06-06</strain>
    </source>
</reference>
<gene>
    <name evidence="2" type="ORF">S01H4_14733</name>
</gene>
<feature type="region of interest" description="Disordered" evidence="1">
    <location>
        <begin position="113"/>
        <end position="158"/>
    </location>
</feature>
<feature type="compositionally biased region" description="Pro residues" evidence="1">
    <location>
        <begin position="131"/>
        <end position="143"/>
    </location>
</feature>